<dbReference type="SUPFAM" id="SSF141868">
    <property type="entry name" value="EAL domain-like"/>
    <property type="match status" value="1"/>
</dbReference>
<comment type="caution">
    <text evidence="5">The sequence shown here is derived from an EMBL/GenBank/DDBJ whole genome shotgun (WGS) entry which is preliminary data.</text>
</comment>
<proteinExistence type="predicted"/>
<dbReference type="PANTHER" id="PTHR33121">
    <property type="entry name" value="CYCLIC DI-GMP PHOSPHODIESTERASE PDEF"/>
    <property type="match status" value="1"/>
</dbReference>
<dbReference type="SMART" id="SM00448">
    <property type="entry name" value="REC"/>
    <property type="match status" value="1"/>
</dbReference>
<dbReference type="SUPFAM" id="SSF52172">
    <property type="entry name" value="CheY-like"/>
    <property type="match status" value="1"/>
</dbReference>
<evidence type="ECO:0000259" key="3">
    <source>
        <dbReference type="PROSITE" id="PS50883"/>
    </source>
</evidence>
<accession>A0ABT6JXV3</accession>
<dbReference type="InterPro" id="IPR043128">
    <property type="entry name" value="Rev_trsase/Diguanyl_cyclase"/>
</dbReference>
<evidence type="ECO:0000259" key="2">
    <source>
        <dbReference type="PROSITE" id="PS50110"/>
    </source>
</evidence>
<protein>
    <submittedName>
        <fullName evidence="5">EAL domain-containing protein</fullName>
    </submittedName>
</protein>
<dbReference type="InterPro" id="IPR050706">
    <property type="entry name" value="Cyclic-di-GMP_PDE-like"/>
</dbReference>
<dbReference type="Pfam" id="PF00072">
    <property type="entry name" value="Response_reg"/>
    <property type="match status" value="1"/>
</dbReference>
<dbReference type="PANTHER" id="PTHR33121:SF71">
    <property type="entry name" value="OXYGEN SENSOR PROTEIN DOSP"/>
    <property type="match status" value="1"/>
</dbReference>
<organism evidence="5 6">
    <name type="scientific">Luteimonas kalidii</name>
    <dbReference type="NCBI Taxonomy" id="3042025"/>
    <lineage>
        <taxon>Bacteria</taxon>
        <taxon>Pseudomonadati</taxon>
        <taxon>Pseudomonadota</taxon>
        <taxon>Gammaproteobacteria</taxon>
        <taxon>Lysobacterales</taxon>
        <taxon>Lysobacteraceae</taxon>
        <taxon>Luteimonas</taxon>
    </lineage>
</organism>
<dbReference type="Gene3D" id="3.30.70.270">
    <property type="match status" value="1"/>
</dbReference>
<gene>
    <name evidence="5" type="ORF">QFW81_13755</name>
</gene>
<dbReference type="PROSITE" id="PS50110">
    <property type="entry name" value="RESPONSE_REGULATORY"/>
    <property type="match status" value="1"/>
</dbReference>
<dbReference type="SMART" id="SM00052">
    <property type="entry name" value="EAL"/>
    <property type="match status" value="1"/>
</dbReference>
<evidence type="ECO:0000313" key="6">
    <source>
        <dbReference type="Proteomes" id="UP001156873"/>
    </source>
</evidence>
<dbReference type="InterPro" id="IPR001633">
    <property type="entry name" value="EAL_dom"/>
</dbReference>
<evidence type="ECO:0000313" key="5">
    <source>
        <dbReference type="EMBL" id="MDH5834976.1"/>
    </source>
</evidence>
<feature type="domain" description="GGDEF" evidence="4">
    <location>
        <begin position="41"/>
        <end position="174"/>
    </location>
</feature>
<dbReference type="Pfam" id="PF00990">
    <property type="entry name" value="GGDEF"/>
    <property type="match status" value="1"/>
</dbReference>
<dbReference type="Proteomes" id="UP001156873">
    <property type="component" value="Unassembled WGS sequence"/>
</dbReference>
<feature type="domain" description="EAL" evidence="3">
    <location>
        <begin position="182"/>
        <end position="436"/>
    </location>
</feature>
<feature type="modified residue" description="4-aspartylphosphate" evidence="1">
    <location>
        <position position="499"/>
    </location>
</feature>
<dbReference type="InterPro" id="IPR011006">
    <property type="entry name" value="CheY-like_superfamily"/>
</dbReference>
<dbReference type="NCBIfam" id="TIGR00254">
    <property type="entry name" value="GGDEF"/>
    <property type="match status" value="1"/>
</dbReference>
<dbReference type="InterPro" id="IPR035919">
    <property type="entry name" value="EAL_sf"/>
</dbReference>
<dbReference type="Gene3D" id="3.40.50.2300">
    <property type="match status" value="1"/>
</dbReference>
<keyword evidence="1" id="KW-0597">Phosphoprotein</keyword>
<evidence type="ECO:0000259" key="4">
    <source>
        <dbReference type="PROSITE" id="PS50887"/>
    </source>
</evidence>
<dbReference type="Pfam" id="PF00563">
    <property type="entry name" value="EAL"/>
    <property type="match status" value="1"/>
</dbReference>
<dbReference type="InterPro" id="IPR001789">
    <property type="entry name" value="Sig_transdc_resp-reg_receiver"/>
</dbReference>
<dbReference type="EMBL" id="JARXRO010000020">
    <property type="protein sequence ID" value="MDH5834976.1"/>
    <property type="molecule type" value="Genomic_DNA"/>
</dbReference>
<keyword evidence="6" id="KW-1185">Reference proteome</keyword>
<reference evidence="5 6" key="1">
    <citation type="submission" date="2023-04" db="EMBL/GenBank/DDBJ databases">
        <title>Luteimonas sp. M1R5S59.</title>
        <authorList>
            <person name="Sun J.-Q."/>
        </authorList>
    </citation>
    <scope>NUCLEOTIDE SEQUENCE [LARGE SCALE GENOMIC DNA]</scope>
    <source>
        <strain evidence="5 6">M1R5S59</strain>
    </source>
</reference>
<dbReference type="CDD" id="cd01948">
    <property type="entry name" value="EAL"/>
    <property type="match status" value="1"/>
</dbReference>
<dbReference type="Gene3D" id="3.20.20.450">
    <property type="entry name" value="EAL domain"/>
    <property type="match status" value="1"/>
</dbReference>
<feature type="domain" description="Response regulatory" evidence="2">
    <location>
        <begin position="450"/>
        <end position="565"/>
    </location>
</feature>
<dbReference type="InterPro" id="IPR029787">
    <property type="entry name" value="Nucleotide_cyclase"/>
</dbReference>
<dbReference type="PROSITE" id="PS50887">
    <property type="entry name" value="GGDEF"/>
    <property type="match status" value="1"/>
</dbReference>
<sequence length="579" mass="63686">MTLGYQEPSGVPVDPVTSVYRLGAGGPSLTATLAAARASRRSVALLHVDIDMLQLVNVNMGEEVGDQVLAAVAQRLRATMPEDASLWRLSSDEFIACVAYRDGEPSGEALAEQFRDALEDPLSIPPYTLPVTVSIGIAVFPEHGADAAALLASAERALRESKRAGHNNVGLYSGGPPKSASEAGFADRFVEALDRDEMRLYFQPQVAAQDGSIVGVSALLRWDSPAHGLLRPNRFLARVERAGLSSRLGLWVIDAAMRQLVAWRERGLDYLMLSVHIDSVLLARPDCLDAIGERLHEHQLRADAFEFELPESALALDAHRIHETLTGLRALGATLTVQDFGKGGLSFAALGQYPLDRLQIGRGFIRNVASDPRSAAIVRGIIAMGHRLNMKLTAKGVEAEAELGFLRRNHCDFFLGHLFSPPLPADLLDPLVQRRFLLPSAFAATRPERTLLLLDDEENVLRSLVRLFRRDGYKVLTASSVREAFDLLGSNTVQVIVSDQRMPDMSGTEFLAKVRDLYPDTVRMVLSGYTDLATITEAINRGSIYRFLTKPWNDDELRGHIEAAFRSHERLRGDDYSDF</sequence>
<dbReference type="PROSITE" id="PS50883">
    <property type="entry name" value="EAL"/>
    <property type="match status" value="1"/>
</dbReference>
<dbReference type="RefSeq" id="WP_280579566.1">
    <property type="nucleotide sequence ID" value="NZ_JARXRO010000020.1"/>
</dbReference>
<dbReference type="SUPFAM" id="SSF55073">
    <property type="entry name" value="Nucleotide cyclase"/>
    <property type="match status" value="1"/>
</dbReference>
<dbReference type="InterPro" id="IPR000160">
    <property type="entry name" value="GGDEF_dom"/>
</dbReference>
<dbReference type="SMART" id="SM00267">
    <property type="entry name" value="GGDEF"/>
    <property type="match status" value="1"/>
</dbReference>
<name>A0ABT6JXV3_9GAMM</name>
<evidence type="ECO:0000256" key="1">
    <source>
        <dbReference type="PROSITE-ProRule" id="PRU00169"/>
    </source>
</evidence>
<dbReference type="CDD" id="cd17569">
    <property type="entry name" value="REC_HupR-like"/>
    <property type="match status" value="1"/>
</dbReference>
<dbReference type="CDD" id="cd01949">
    <property type="entry name" value="GGDEF"/>
    <property type="match status" value="1"/>
</dbReference>